<dbReference type="AlphaFoldDB" id="A0A6M6JL27"/>
<dbReference type="GO" id="GO:0005737">
    <property type="term" value="C:cytoplasm"/>
    <property type="evidence" value="ECO:0007669"/>
    <property type="project" value="TreeGrafter"/>
</dbReference>
<dbReference type="InterPro" id="IPR015421">
    <property type="entry name" value="PyrdxlP-dep_Trfase_major"/>
</dbReference>
<protein>
    <submittedName>
        <fullName evidence="6">Cystathionine gamma-lyase</fullName>
        <ecNumber evidence="6">4.4.1.1</ecNumber>
    </submittedName>
</protein>
<dbReference type="EMBL" id="CP053564">
    <property type="protein sequence ID" value="QJY47011.1"/>
    <property type="molecule type" value="Genomic_DNA"/>
</dbReference>
<evidence type="ECO:0000313" key="7">
    <source>
        <dbReference type="Proteomes" id="UP000505377"/>
    </source>
</evidence>
<dbReference type="GO" id="GO:0019346">
    <property type="term" value="P:transsulfuration"/>
    <property type="evidence" value="ECO:0007669"/>
    <property type="project" value="InterPro"/>
</dbReference>
<dbReference type="SUPFAM" id="SSF53383">
    <property type="entry name" value="PLP-dependent transferases"/>
    <property type="match status" value="1"/>
</dbReference>
<feature type="compositionally biased region" description="Pro residues" evidence="5">
    <location>
        <begin position="15"/>
        <end position="24"/>
    </location>
</feature>
<keyword evidence="2 3" id="KW-0663">Pyridoxal phosphate</keyword>
<dbReference type="GO" id="GO:0019343">
    <property type="term" value="P:cysteine biosynthetic process via cystathionine"/>
    <property type="evidence" value="ECO:0007669"/>
    <property type="project" value="TreeGrafter"/>
</dbReference>
<evidence type="ECO:0000256" key="2">
    <source>
        <dbReference type="ARBA" id="ARBA00022898"/>
    </source>
</evidence>
<dbReference type="PANTHER" id="PTHR11808:SF85">
    <property type="entry name" value="CYSTATHIONINE GAMMA-LYASE-RELATED"/>
    <property type="match status" value="1"/>
</dbReference>
<dbReference type="Gene3D" id="3.40.640.10">
    <property type="entry name" value="Type I PLP-dependent aspartate aminotransferase-like (Major domain)"/>
    <property type="match status" value="1"/>
</dbReference>
<evidence type="ECO:0000256" key="3">
    <source>
        <dbReference type="PIRSR" id="PIRSR001434-2"/>
    </source>
</evidence>
<dbReference type="Pfam" id="PF01053">
    <property type="entry name" value="Cys_Met_Meta_PP"/>
    <property type="match status" value="1"/>
</dbReference>
<keyword evidence="6" id="KW-0456">Lyase</keyword>
<accession>A0A6M6JL27</accession>
<dbReference type="GO" id="GO:0004123">
    <property type="term" value="F:cystathionine gamma-lyase activity"/>
    <property type="evidence" value="ECO:0007669"/>
    <property type="project" value="TreeGrafter"/>
</dbReference>
<reference evidence="6 7" key="1">
    <citation type="submission" date="2020-05" db="EMBL/GenBank/DDBJ databases">
        <authorList>
            <person name="Mo P."/>
        </authorList>
    </citation>
    <scope>NUCLEOTIDE SEQUENCE [LARGE SCALE GENOMIC DNA]</scope>
    <source>
        <strain evidence="6 7">Gen01</strain>
    </source>
</reference>
<name>A0A6M6JL27_9PSEU</name>
<dbReference type="KEGG" id="pbro:HOP40_15265"/>
<gene>
    <name evidence="6" type="ORF">HOP40_15265</name>
</gene>
<sequence>MSGDGTRCVHGGHPPGAPGDPLHPGPVLSSTFDLGADEPLPTDFYGRAGNPTWRALESAIGDLDGGECVLFSSGMAAIGAVLRLTGRDGALVLPSDGYYLARALAHGELAPLGVPVREVPTTGPFDGLAGAALVLVETPSNPGLDVADIAAAAAAAHAVGALLAVDNTTATPLGQRPLDLGADLVVASDTKALAGHGDVVLGHVSTRDPGLAASLREARSRGGAVPGPMEAWLAHRGLGTLDLRLERQAGNARAVVDALLGHPAVTDVRWPGHVGDPAHAVAARQMRRWNGVLRFTLDSQQAVGRFLAASRLVGSATSFGGLRSTADRRARWGDDVAPGLLRFSAGCEDPDDLVADVVAALEAV</sequence>
<dbReference type="EC" id="4.4.1.1" evidence="6"/>
<evidence type="ECO:0000256" key="5">
    <source>
        <dbReference type="SAM" id="MobiDB-lite"/>
    </source>
</evidence>
<dbReference type="Proteomes" id="UP000505377">
    <property type="component" value="Chromosome"/>
</dbReference>
<proteinExistence type="inferred from homology"/>
<comment type="cofactor">
    <cofactor evidence="1 4">
        <name>pyridoxal 5'-phosphate</name>
        <dbReference type="ChEBI" id="CHEBI:597326"/>
    </cofactor>
</comment>
<evidence type="ECO:0000313" key="6">
    <source>
        <dbReference type="EMBL" id="QJY47011.1"/>
    </source>
</evidence>
<dbReference type="PANTHER" id="PTHR11808">
    <property type="entry name" value="TRANS-SULFURATION ENZYME FAMILY MEMBER"/>
    <property type="match status" value="1"/>
</dbReference>
<dbReference type="InterPro" id="IPR015422">
    <property type="entry name" value="PyrdxlP-dep_Trfase_small"/>
</dbReference>
<keyword evidence="7" id="KW-1185">Reference proteome</keyword>
<feature type="modified residue" description="N6-(pyridoxal phosphate)lysine" evidence="3">
    <location>
        <position position="191"/>
    </location>
</feature>
<evidence type="ECO:0000256" key="4">
    <source>
        <dbReference type="RuleBase" id="RU362118"/>
    </source>
</evidence>
<dbReference type="NCBIfam" id="NF005758">
    <property type="entry name" value="PRK07582.1"/>
    <property type="match status" value="1"/>
</dbReference>
<organism evidence="6 7">
    <name type="scientific">Pseudonocardia broussonetiae</name>
    <dbReference type="NCBI Taxonomy" id="2736640"/>
    <lineage>
        <taxon>Bacteria</taxon>
        <taxon>Bacillati</taxon>
        <taxon>Actinomycetota</taxon>
        <taxon>Actinomycetes</taxon>
        <taxon>Pseudonocardiales</taxon>
        <taxon>Pseudonocardiaceae</taxon>
        <taxon>Pseudonocardia</taxon>
    </lineage>
</organism>
<comment type="similarity">
    <text evidence="4">Belongs to the trans-sulfuration enzymes family.</text>
</comment>
<dbReference type="PIRSF" id="PIRSF001434">
    <property type="entry name" value="CGS"/>
    <property type="match status" value="1"/>
</dbReference>
<evidence type="ECO:0000256" key="1">
    <source>
        <dbReference type="ARBA" id="ARBA00001933"/>
    </source>
</evidence>
<dbReference type="GO" id="GO:0030170">
    <property type="term" value="F:pyridoxal phosphate binding"/>
    <property type="evidence" value="ECO:0007669"/>
    <property type="project" value="InterPro"/>
</dbReference>
<dbReference type="InterPro" id="IPR000277">
    <property type="entry name" value="Cys/Met-Metab_PyrdxlP-dep_enz"/>
</dbReference>
<dbReference type="InterPro" id="IPR015424">
    <property type="entry name" value="PyrdxlP-dep_Trfase"/>
</dbReference>
<dbReference type="Gene3D" id="3.90.1150.10">
    <property type="entry name" value="Aspartate Aminotransferase, domain 1"/>
    <property type="match status" value="1"/>
</dbReference>
<dbReference type="RefSeq" id="WP_172159108.1">
    <property type="nucleotide sequence ID" value="NZ_CP053564.1"/>
</dbReference>
<feature type="region of interest" description="Disordered" evidence="5">
    <location>
        <begin position="1"/>
        <end position="31"/>
    </location>
</feature>